<name>A0A061J8H5_TRYRA</name>
<dbReference type="GO" id="GO:0006882">
    <property type="term" value="P:intracellular zinc ion homeostasis"/>
    <property type="evidence" value="ECO:0007669"/>
    <property type="project" value="InterPro"/>
</dbReference>
<evidence type="ECO:0000256" key="5">
    <source>
        <dbReference type="SAM" id="Phobius"/>
    </source>
</evidence>
<feature type="transmembrane region" description="Helical" evidence="5">
    <location>
        <begin position="119"/>
        <end position="140"/>
    </location>
</feature>
<keyword evidence="5" id="KW-1133">Transmembrane helix</keyword>
<feature type="transmembrane region" description="Helical" evidence="5">
    <location>
        <begin position="226"/>
        <end position="245"/>
    </location>
</feature>
<accession>A0A061J8H5</accession>
<comment type="caution">
    <text evidence="6">The sequence shown here is derived from an EMBL/GenBank/DDBJ whole genome shotgun (WGS) entry which is preliminary data.</text>
</comment>
<feature type="transmembrane region" description="Helical" evidence="5">
    <location>
        <begin position="25"/>
        <end position="47"/>
    </location>
</feature>
<feature type="transmembrane region" description="Helical" evidence="5">
    <location>
        <begin position="152"/>
        <end position="172"/>
    </location>
</feature>
<protein>
    <submittedName>
        <fullName evidence="6">Uncharacterized protein</fullName>
    </submittedName>
</protein>
<feature type="region of interest" description="Disordered" evidence="4">
    <location>
        <begin position="357"/>
        <end position="418"/>
    </location>
</feature>
<dbReference type="Proteomes" id="UP000031737">
    <property type="component" value="Unassembled WGS sequence"/>
</dbReference>
<keyword evidence="5" id="KW-0812">Transmembrane</keyword>
<sequence>MAWKALCRLMADTDPEVRRLRRISMVFFVLWIFDLILGICFECLILNVNSLVVLNACTMLAAAAASCHYGHNSLTSSFFKGENSQPMFSSGSGRVQRRTNSPQLDANVNISFFFGMRRLFVLVSFGSTVFLMFGCLTVIGENLHHALHASDMPPALLIMISICHVVLVTVYADEIDAYDCVSGRGVDPHDAHNQSTRQVSHTPRQLRKPVKGVSRGSLFFNRTVRAASRAFAPLTCIVACLATMFLRNPLWEMGGAFLLAVYTCVVSFRRAKEMAWLLTNNMVCQPSVVAACDGAIRNVKLVGGVLQVKSAIFWEVAKGEIMALVYVRLMSSADPSAVTVAVRRTLEQVASHVFVEARAPHEEDDDVGGPGAVDHSAHGHGHSHSHSHGCGHGHHFHDSAGERHEAKEHERCEQGAANKGEHDSVFSVWVASSSISSVYFPPFSESPMDAVVDLASRCACQQSSASPGNHFVPNSSRSFTLVPPPFPKPPS</sequence>
<dbReference type="InterPro" id="IPR045316">
    <property type="entry name" value="Msc2-like"/>
</dbReference>
<organism evidence="6 7">
    <name type="scientific">Trypanosoma rangeli SC58</name>
    <dbReference type="NCBI Taxonomy" id="429131"/>
    <lineage>
        <taxon>Eukaryota</taxon>
        <taxon>Discoba</taxon>
        <taxon>Euglenozoa</taxon>
        <taxon>Kinetoplastea</taxon>
        <taxon>Metakinetoplastina</taxon>
        <taxon>Trypanosomatida</taxon>
        <taxon>Trypanosomatidae</taxon>
        <taxon>Trypanosoma</taxon>
        <taxon>Herpetosoma</taxon>
    </lineage>
</organism>
<keyword evidence="3" id="KW-0406">Ion transport</keyword>
<evidence type="ECO:0000256" key="2">
    <source>
        <dbReference type="ARBA" id="ARBA00022448"/>
    </source>
</evidence>
<keyword evidence="7" id="KW-1185">Reference proteome</keyword>
<reference evidence="6 7" key="1">
    <citation type="submission" date="2013-07" db="EMBL/GenBank/DDBJ databases">
        <authorList>
            <person name="Stoco P.H."/>
            <person name="Wagner G."/>
            <person name="Gerber A."/>
            <person name="Zaha A."/>
            <person name="Thompson C."/>
            <person name="Bartholomeu D.C."/>
            <person name="Luckemeyer D.D."/>
            <person name="Bahia D."/>
            <person name="Loreto E."/>
            <person name="Prestes E.B."/>
            <person name="Lima F.M."/>
            <person name="Rodrigues-Luiz G."/>
            <person name="Vallejo G.A."/>
            <person name="Filho J.F."/>
            <person name="Monteiro K.M."/>
            <person name="Tyler K.M."/>
            <person name="de Almeida L.G."/>
            <person name="Ortiz M.F."/>
            <person name="Siervo M.A."/>
            <person name="de Moraes M.H."/>
            <person name="Cunha O.L."/>
            <person name="Mendonca-Neto R."/>
            <person name="Silva R."/>
            <person name="Teixeira S.M."/>
            <person name="Murta S.M."/>
            <person name="Sincero T.C."/>
            <person name="Mendes T.A."/>
            <person name="Urmenyi T.P."/>
            <person name="Silva V.G."/>
            <person name="da Rocha W.D."/>
            <person name="Andersson B."/>
            <person name="Romanha A.J."/>
            <person name="Steindel M."/>
            <person name="de Vasconcelos A.T."/>
            <person name="Grisard E.C."/>
        </authorList>
    </citation>
    <scope>NUCLEOTIDE SEQUENCE [LARGE SCALE GENOMIC DNA]</scope>
    <source>
        <strain evidence="6 7">SC58</strain>
    </source>
</reference>
<dbReference type="VEuPathDB" id="TriTrypDB:TRSC58_01649"/>
<feature type="compositionally biased region" description="Basic and acidic residues" evidence="4">
    <location>
        <begin position="396"/>
        <end position="418"/>
    </location>
</feature>
<comment type="similarity">
    <text evidence="1">Belongs to the cation diffusion facilitator (CDF) transporter (TC 2.A.4) family. SLC30A subfamily.</text>
</comment>
<feature type="region of interest" description="Disordered" evidence="4">
    <location>
        <begin position="463"/>
        <end position="491"/>
    </location>
</feature>
<feature type="compositionally biased region" description="Pro residues" evidence="4">
    <location>
        <begin position="482"/>
        <end position="491"/>
    </location>
</feature>
<dbReference type="PANTHER" id="PTHR45755">
    <property type="match status" value="1"/>
</dbReference>
<evidence type="ECO:0000256" key="1">
    <source>
        <dbReference type="ARBA" id="ARBA00008873"/>
    </source>
</evidence>
<proteinExistence type="inferred from homology"/>
<dbReference type="PANTHER" id="PTHR45755:SF4">
    <property type="entry name" value="ZINC TRANSPORTER 7"/>
    <property type="match status" value="1"/>
</dbReference>
<keyword evidence="2" id="KW-0813">Transport</keyword>
<evidence type="ECO:0000256" key="4">
    <source>
        <dbReference type="SAM" id="MobiDB-lite"/>
    </source>
</evidence>
<feature type="transmembrane region" description="Helical" evidence="5">
    <location>
        <begin position="53"/>
        <end position="70"/>
    </location>
</feature>
<dbReference type="GO" id="GO:0005385">
    <property type="term" value="F:zinc ion transmembrane transporter activity"/>
    <property type="evidence" value="ECO:0007669"/>
    <property type="project" value="InterPro"/>
</dbReference>
<evidence type="ECO:0000313" key="6">
    <source>
        <dbReference type="EMBL" id="ESL10615.1"/>
    </source>
</evidence>
<evidence type="ECO:0000256" key="3">
    <source>
        <dbReference type="ARBA" id="ARBA00023065"/>
    </source>
</evidence>
<dbReference type="OrthoDB" id="266076at2759"/>
<evidence type="ECO:0000313" key="7">
    <source>
        <dbReference type="Proteomes" id="UP000031737"/>
    </source>
</evidence>
<keyword evidence="5" id="KW-0472">Membrane</keyword>
<dbReference type="GO" id="GO:0005794">
    <property type="term" value="C:Golgi apparatus"/>
    <property type="evidence" value="ECO:0007669"/>
    <property type="project" value="TreeGrafter"/>
</dbReference>
<gene>
    <name evidence="6" type="ORF">TRSC58_01649</name>
</gene>
<dbReference type="AlphaFoldDB" id="A0A061J8H5"/>
<dbReference type="EMBL" id="AUPL01001649">
    <property type="protein sequence ID" value="ESL10615.1"/>
    <property type="molecule type" value="Genomic_DNA"/>
</dbReference>
<feature type="compositionally biased region" description="Basic residues" evidence="4">
    <location>
        <begin position="378"/>
        <end position="395"/>
    </location>
</feature>
<feature type="transmembrane region" description="Helical" evidence="5">
    <location>
        <begin position="251"/>
        <end position="268"/>
    </location>
</feature>